<gene>
    <name evidence="1" type="ORF">B4102_1135</name>
</gene>
<comment type="caution">
    <text evidence="1">The sequence shown here is derived from an EMBL/GenBank/DDBJ whole genome shotgun (WGS) entry which is preliminary data.</text>
</comment>
<accession>A0A150KNL1</accession>
<evidence type="ECO:0000313" key="2">
    <source>
        <dbReference type="Proteomes" id="UP000075666"/>
    </source>
</evidence>
<dbReference type="PATRIC" id="fig|46224.3.peg.3863"/>
<sequence length="37" mass="4374">MNICSNRKENRRFFSGLFFYTRNGGKSVITELENSKE</sequence>
<dbReference type="STRING" id="46224.B4102_1135"/>
<dbReference type="AlphaFoldDB" id="A0A150KNL1"/>
<protein>
    <submittedName>
        <fullName evidence="1">Uncharacterized protein</fullName>
    </submittedName>
</protein>
<keyword evidence="2" id="KW-1185">Reference proteome</keyword>
<dbReference type="Proteomes" id="UP000075666">
    <property type="component" value="Unassembled WGS sequence"/>
</dbReference>
<organism evidence="1 2">
    <name type="scientific">Heyndrickxia sporothermodurans</name>
    <dbReference type="NCBI Taxonomy" id="46224"/>
    <lineage>
        <taxon>Bacteria</taxon>
        <taxon>Bacillati</taxon>
        <taxon>Bacillota</taxon>
        <taxon>Bacilli</taxon>
        <taxon>Bacillales</taxon>
        <taxon>Bacillaceae</taxon>
        <taxon>Heyndrickxia</taxon>
    </lineage>
</organism>
<dbReference type="EMBL" id="LQYN01000073">
    <property type="protein sequence ID" value="KYD00123.1"/>
    <property type="molecule type" value="Genomic_DNA"/>
</dbReference>
<proteinExistence type="predicted"/>
<reference evidence="1 2" key="1">
    <citation type="submission" date="2016-01" db="EMBL/GenBank/DDBJ databases">
        <title>Genome Sequences of Twelve Sporeforming Bacillus Species Isolated from Foods.</title>
        <authorList>
            <person name="Berendsen E.M."/>
            <person name="Wells-Bennik M.H."/>
            <person name="Krawcyk A.O."/>
            <person name="De Jong A."/>
            <person name="Holsappel S."/>
            <person name="Eijlander R.T."/>
            <person name="Kuipers O.P."/>
        </authorList>
    </citation>
    <scope>NUCLEOTIDE SEQUENCE [LARGE SCALE GENOMIC DNA]</scope>
    <source>
        <strain evidence="1 2">B4102</strain>
    </source>
</reference>
<evidence type="ECO:0000313" key="1">
    <source>
        <dbReference type="EMBL" id="KYD00123.1"/>
    </source>
</evidence>
<name>A0A150KNL1_9BACI</name>